<dbReference type="Gene3D" id="3.50.50.60">
    <property type="entry name" value="FAD/NAD(P)-binding domain"/>
    <property type="match status" value="1"/>
</dbReference>
<dbReference type="PANTHER" id="PTHR10961:SF7">
    <property type="entry name" value="FAD DEPENDENT OXIDOREDUCTASE DOMAIN-CONTAINING PROTEIN"/>
    <property type="match status" value="1"/>
</dbReference>
<evidence type="ECO:0000256" key="2">
    <source>
        <dbReference type="ARBA" id="ARBA00022630"/>
    </source>
</evidence>
<keyword evidence="7" id="KW-1185">Reference proteome</keyword>
<evidence type="ECO:0000313" key="7">
    <source>
        <dbReference type="Proteomes" id="UP001595904"/>
    </source>
</evidence>
<evidence type="ECO:0000256" key="1">
    <source>
        <dbReference type="ARBA" id="ARBA00001974"/>
    </source>
</evidence>
<comment type="cofactor">
    <cofactor evidence="1">
        <name>FAD</name>
        <dbReference type="ChEBI" id="CHEBI:57692"/>
    </cofactor>
</comment>
<evidence type="ECO:0000256" key="4">
    <source>
        <dbReference type="ARBA" id="ARBA00023002"/>
    </source>
</evidence>
<dbReference type="PANTHER" id="PTHR10961">
    <property type="entry name" value="PEROXISOMAL SARCOSINE OXIDASE"/>
    <property type="match status" value="1"/>
</dbReference>
<dbReference type="EMBL" id="JBHSDU010000003">
    <property type="protein sequence ID" value="MFC4311478.1"/>
    <property type="molecule type" value="Genomic_DNA"/>
</dbReference>
<dbReference type="RefSeq" id="WP_380599859.1">
    <property type="nucleotide sequence ID" value="NZ_JBHSDU010000003.1"/>
</dbReference>
<comment type="caution">
    <text evidence="6">The sequence shown here is derived from an EMBL/GenBank/DDBJ whole genome shotgun (WGS) entry which is preliminary data.</text>
</comment>
<dbReference type="SUPFAM" id="SSF54373">
    <property type="entry name" value="FAD-linked reductases, C-terminal domain"/>
    <property type="match status" value="1"/>
</dbReference>
<evidence type="ECO:0000256" key="3">
    <source>
        <dbReference type="ARBA" id="ARBA00022827"/>
    </source>
</evidence>
<keyword evidence="2" id="KW-0285">Flavoprotein</keyword>
<evidence type="ECO:0000313" key="6">
    <source>
        <dbReference type="EMBL" id="MFC4311478.1"/>
    </source>
</evidence>
<reference evidence="7" key="1">
    <citation type="journal article" date="2019" name="Int. J. Syst. Evol. Microbiol.">
        <title>The Global Catalogue of Microorganisms (GCM) 10K type strain sequencing project: providing services to taxonomists for standard genome sequencing and annotation.</title>
        <authorList>
            <consortium name="The Broad Institute Genomics Platform"/>
            <consortium name="The Broad Institute Genome Sequencing Center for Infectious Disease"/>
            <person name="Wu L."/>
            <person name="Ma J."/>
        </authorList>
    </citation>
    <scope>NUCLEOTIDE SEQUENCE [LARGE SCALE GENOMIC DNA]</scope>
    <source>
        <strain evidence="7">CGMCC 1.10759</strain>
    </source>
</reference>
<dbReference type="Gene3D" id="3.30.9.10">
    <property type="entry name" value="D-Amino Acid Oxidase, subunit A, domain 2"/>
    <property type="match status" value="1"/>
</dbReference>
<name>A0ABV8SX00_9GAMM</name>
<keyword evidence="4" id="KW-0560">Oxidoreductase</keyword>
<accession>A0ABV8SX00</accession>
<organism evidence="6 7">
    <name type="scientific">Steroidobacter flavus</name>
    <dbReference type="NCBI Taxonomy" id="1842136"/>
    <lineage>
        <taxon>Bacteria</taxon>
        <taxon>Pseudomonadati</taxon>
        <taxon>Pseudomonadota</taxon>
        <taxon>Gammaproteobacteria</taxon>
        <taxon>Steroidobacterales</taxon>
        <taxon>Steroidobacteraceae</taxon>
        <taxon>Steroidobacter</taxon>
    </lineage>
</organism>
<evidence type="ECO:0000259" key="5">
    <source>
        <dbReference type="Pfam" id="PF01266"/>
    </source>
</evidence>
<keyword evidence="3" id="KW-0274">FAD</keyword>
<proteinExistence type="predicted"/>
<dbReference type="SUPFAM" id="SSF51905">
    <property type="entry name" value="FAD/NAD(P)-binding domain"/>
    <property type="match status" value="1"/>
</dbReference>
<dbReference type="InterPro" id="IPR045170">
    <property type="entry name" value="MTOX"/>
</dbReference>
<protein>
    <submittedName>
        <fullName evidence="6">FAD-dependent oxidoreductase</fullName>
    </submittedName>
</protein>
<dbReference type="InterPro" id="IPR006311">
    <property type="entry name" value="TAT_signal"/>
</dbReference>
<dbReference type="Proteomes" id="UP001595904">
    <property type="component" value="Unassembled WGS sequence"/>
</dbReference>
<dbReference type="Pfam" id="PF01266">
    <property type="entry name" value="DAO"/>
    <property type="match status" value="1"/>
</dbReference>
<gene>
    <name evidence="6" type="ORF">ACFPN2_20425</name>
</gene>
<dbReference type="PROSITE" id="PS51318">
    <property type="entry name" value="TAT"/>
    <property type="match status" value="1"/>
</dbReference>
<feature type="domain" description="FAD dependent oxidoreductase" evidence="5">
    <location>
        <begin position="41"/>
        <end position="394"/>
    </location>
</feature>
<dbReference type="InterPro" id="IPR006076">
    <property type="entry name" value="FAD-dep_OxRdtase"/>
</dbReference>
<dbReference type="InterPro" id="IPR036188">
    <property type="entry name" value="FAD/NAD-bd_sf"/>
</dbReference>
<sequence length="415" mass="45204">MTKHMITRRAVMGALAGAAVVGGTEAGAQTPAPRVAGQQWDVVVIGAGVFGSWSAYKLLKQGKKVLLVDAWGPSHARASSGGESRLTRTEYGGDQIYTRFAWEALSDWIALSKKAELPIFHPIGALYIYQKEPDTLAASIALNKEHGAPMQRIERAELLKRYPQIGLDGIQFAVLQPTMGALMARRGVQTLVKHFVEEGGTYQQLAIQPPKAGAALDAITSLSGETVRAKQFVFACGPWLPKLFPDVVGTRIVPTRQEIFFFGPDPGDTRFDPPQMPAWVDPDEPGIPYGFPSLEARGFKLAIDGHGPRIDPDTNDRIISAEGLKQIRAYLARRFPAISKRPLSESRVCQYENSDNGDFIIDKHPKWQNVLIVGGGSGHGFKHGPAVGRYVSELATGKLSKPEARFALTAHKYQG</sequence>